<dbReference type="OrthoDB" id="3548654at2759"/>
<dbReference type="InterPro" id="IPR010730">
    <property type="entry name" value="HET"/>
</dbReference>
<dbReference type="AlphaFoldDB" id="A0A9P4WAG5"/>
<reference evidence="2" key="1">
    <citation type="submission" date="2019-04" db="EMBL/GenBank/DDBJ databases">
        <title>Sequencing of skin fungus with MAO and IRED activity.</title>
        <authorList>
            <person name="Marsaioli A.J."/>
            <person name="Bonatto J.M.C."/>
            <person name="Reis Junior O."/>
        </authorList>
    </citation>
    <scope>NUCLEOTIDE SEQUENCE</scope>
    <source>
        <strain evidence="2">30M1</strain>
    </source>
</reference>
<dbReference type="PANTHER" id="PTHR24148">
    <property type="entry name" value="ANKYRIN REPEAT DOMAIN-CONTAINING PROTEIN 39 HOMOLOG-RELATED"/>
    <property type="match status" value="1"/>
</dbReference>
<sequence length="618" mass="69193">MAEQDLTFITTYKYSQLPPRYIRLLELTPKIPNQRTEVAEIEYSLVCVEIPENAPAPIFDAVSYTWGDPTRVSTLQVSESGEVVALTANLTEAIPHLSRHSPTKRLWIDQLCINQTDNAEKSVQVGMMADIYRKAESVIVWLGSEDTNALLCKEWLENFNRLLLTLPNADRTQHSSANFHDPHRLLAMMSAFRGPQMDAGSRIEPQYQRAIANFGSRKYFTRSWIVQEFLLGRNLIVLAGDTRFTVEDLGDLYSAPLDGEISDTVENYTSFRMLMPLKRWPHSGNPPLRFLRYMVQTAREFEASQYGDTLYSMIGLLEGLDFVPDYTKSTKYNFTRFAATMARGFGSLDFLGLCAATLDARIKETPEEVQGLPSWVPSWTSLPLSTPWRIVVGGSSHFMGDVLWDACAGREHRCSQPRDPVTTSQLHIRGKVIDHVGTISDTKIGMRDFDADSAYLETLTADLREKLPSHCGSWTTVDLINYLNGAVSGGNEIQSYDTAEAILSSGPRYTSPEIQGLNVSNKTESLALRLLMGRGRRMAVTEGGRLCLIPFIGSRGKDENTKGSPIVIVHGCTVPLVLECENEERREYTVVGEAYAEGIMHGEAVTWDEDEAEEFILV</sequence>
<feature type="domain" description="Heterokaryon incompatibility" evidence="1">
    <location>
        <begin position="59"/>
        <end position="228"/>
    </location>
</feature>
<dbReference type="Pfam" id="PF26639">
    <property type="entry name" value="Het-6_barrel"/>
    <property type="match status" value="1"/>
</dbReference>
<protein>
    <recommendedName>
        <fullName evidence="1">Heterokaryon incompatibility domain-containing protein</fullName>
    </recommendedName>
</protein>
<evidence type="ECO:0000313" key="3">
    <source>
        <dbReference type="Proteomes" id="UP000801428"/>
    </source>
</evidence>
<organism evidence="2 3">
    <name type="scientific">Curvularia kusanoi</name>
    <name type="common">Cochliobolus kusanoi</name>
    <dbReference type="NCBI Taxonomy" id="90978"/>
    <lineage>
        <taxon>Eukaryota</taxon>
        <taxon>Fungi</taxon>
        <taxon>Dikarya</taxon>
        <taxon>Ascomycota</taxon>
        <taxon>Pezizomycotina</taxon>
        <taxon>Dothideomycetes</taxon>
        <taxon>Pleosporomycetidae</taxon>
        <taxon>Pleosporales</taxon>
        <taxon>Pleosporineae</taxon>
        <taxon>Pleosporaceae</taxon>
        <taxon>Curvularia</taxon>
    </lineage>
</organism>
<comment type="caution">
    <text evidence="2">The sequence shown here is derived from an EMBL/GenBank/DDBJ whole genome shotgun (WGS) entry which is preliminary data.</text>
</comment>
<accession>A0A9P4WAG5</accession>
<name>A0A9P4WAG5_CURKU</name>
<evidence type="ECO:0000259" key="1">
    <source>
        <dbReference type="Pfam" id="PF06985"/>
    </source>
</evidence>
<gene>
    <name evidence="2" type="ORF">E8E13_003137</name>
</gene>
<dbReference type="EMBL" id="SWKU01000013">
    <property type="protein sequence ID" value="KAF3001245.1"/>
    <property type="molecule type" value="Genomic_DNA"/>
</dbReference>
<proteinExistence type="predicted"/>
<dbReference type="Proteomes" id="UP000801428">
    <property type="component" value="Unassembled WGS sequence"/>
</dbReference>
<keyword evidence="3" id="KW-1185">Reference proteome</keyword>
<dbReference type="Pfam" id="PF06985">
    <property type="entry name" value="HET"/>
    <property type="match status" value="1"/>
</dbReference>
<evidence type="ECO:0000313" key="2">
    <source>
        <dbReference type="EMBL" id="KAF3001245.1"/>
    </source>
</evidence>
<dbReference type="InterPro" id="IPR052895">
    <property type="entry name" value="HetReg/Transcr_Mod"/>
</dbReference>
<dbReference type="PANTHER" id="PTHR24148:SF64">
    <property type="entry name" value="HETEROKARYON INCOMPATIBILITY DOMAIN-CONTAINING PROTEIN"/>
    <property type="match status" value="1"/>
</dbReference>